<dbReference type="Proteomes" id="UP000195402">
    <property type="component" value="Unassembled WGS sequence"/>
</dbReference>
<dbReference type="PANTHER" id="PTHR31623">
    <property type="entry name" value="F21J9.9"/>
    <property type="match status" value="1"/>
</dbReference>
<name>A0A200R0Y4_MACCD</name>
<dbReference type="GO" id="GO:0016746">
    <property type="term" value="F:acyltransferase activity"/>
    <property type="evidence" value="ECO:0007669"/>
    <property type="project" value="UniProtKB-KW"/>
</dbReference>
<gene>
    <name evidence="4" type="ORF">BVC80_8151g1</name>
</gene>
<dbReference type="AlphaFoldDB" id="A0A200R0Y4"/>
<sequence length="410" mass="45806">MKLKLEVEVVLRETIKPSRPTPHYLRTFNLSFLDQTAPAVYAPLILLYVDPIIHHTNTIVKQSSSSSSSTSSKSRCDLLKKSLSETLTGYYTLAGRMKDDSFSVNCNDAGIEYVEARVTTNNNVRLSDVIENPDIHQLVDQFLPCEPAGFKISSKPLLAVQVNLFDCGGMVIGLLIYHTLADASSLITFIKDWAAIARGGATDHDEQIEQSTSRPHLDLLPTLFPQIDLIGFAQATGMKREEIVTKSLSHAVNMRRRMVPPLPANCFGNMARSSMAMISINKVEQGRKDLYPNLVGKIREAIMKIDDHQVRKLQGRDALVAYMKEYEQSYSSCTAILHFTSLCGFPSYEADFGWGKPEWVSAATYGYNNAIALMNTRSRDGIEAWVNMTKDDMAEFERDDEQLLTFVSGL</sequence>
<reference evidence="4 5" key="1">
    <citation type="journal article" date="2017" name="Mol. Plant">
        <title>The Genome of Medicinal Plant Macleaya cordata Provides New Insights into Benzylisoquinoline Alkaloids Metabolism.</title>
        <authorList>
            <person name="Liu X."/>
            <person name="Liu Y."/>
            <person name="Huang P."/>
            <person name="Ma Y."/>
            <person name="Qing Z."/>
            <person name="Tang Q."/>
            <person name="Cao H."/>
            <person name="Cheng P."/>
            <person name="Zheng Y."/>
            <person name="Yuan Z."/>
            <person name="Zhou Y."/>
            <person name="Liu J."/>
            <person name="Tang Z."/>
            <person name="Zhuo Y."/>
            <person name="Zhang Y."/>
            <person name="Yu L."/>
            <person name="Huang J."/>
            <person name="Yang P."/>
            <person name="Peng Q."/>
            <person name="Zhang J."/>
            <person name="Jiang W."/>
            <person name="Zhang Z."/>
            <person name="Lin K."/>
            <person name="Ro D.K."/>
            <person name="Chen X."/>
            <person name="Xiong X."/>
            <person name="Shang Y."/>
            <person name="Huang S."/>
            <person name="Zeng J."/>
        </authorList>
    </citation>
    <scope>NUCLEOTIDE SEQUENCE [LARGE SCALE GENOMIC DNA]</scope>
    <source>
        <strain evidence="5">cv. BLH2017</strain>
        <tissue evidence="4">Root</tissue>
    </source>
</reference>
<evidence type="ECO:0000313" key="4">
    <source>
        <dbReference type="EMBL" id="OVA16382.1"/>
    </source>
</evidence>
<dbReference type="PANTHER" id="PTHR31623:SF17">
    <property type="entry name" value="F21J9.9"/>
    <property type="match status" value="1"/>
</dbReference>
<dbReference type="InterPro" id="IPR023213">
    <property type="entry name" value="CAT-like_dom_sf"/>
</dbReference>
<keyword evidence="3" id="KW-0012">Acyltransferase</keyword>
<dbReference type="Gene3D" id="3.30.559.10">
    <property type="entry name" value="Chloramphenicol acetyltransferase-like domain"/>
    <property type="match status" value="2"/>
</dbReference>
<accession>A0A200R0Y4</accession>
<organism evidence="4 5">
    <name type="scientific">Macleaya cordata</name>
    <name type="common">Five-seeded plume-poppy</name>
    <name type="synonym">Bocconia cordata</name>
    <dbReference type="NCBI Taxonomy" id="56857"/>
    <lineage>
        <taxon>Eukaryota</taxon>
        <taxon>Viridiplantae</taxon>
        <taxon>Streptophyta</taxon>
        <taxon>Embryophyta</taxon>
        <taxon>Tracheophyta</taxon>
        <taxon>Spermatophyta</taxon>
        <taxon>Magnoliopsida</taxon>
        <taxon>Ranunculales</taxon>
        <taxon>Papaveraceae</taxon>
        <taxon>Papaveroideae</taxon>
        <taxon>Macleaya</taxon>
    </lineage>
</organism>
<dbReference type="STRING" id="56857.A0A200R0Y4"/>
<evidence type="ECO:0000256" key="1">
    <source>
        <dbReference type="ARBA" id="ARBA00009861"/>
    </source>
</evidence>
<dbReference type="InParanoid" id="A0A200R0Y4"/>
<evidence type="ECO:0000256" key="2">
    <source>
        <dbReference type="ARBA" id="ARBA00022679"/>
    </source>
</evidence>
<dbReference type="OrthoDB" id="671439at2759"/>
<keyword evidence="2 4" id="KW-0808">Transferase</keyword>
<comment type="similarity">
    <text evidence="1">Belongs to the plant acyltransferase family.</text>
</comment>
<comment type="caution">
    <text evidence="4">The sequence shown here is derived from an EMBL/GenBank/DDBJ whole genome shotgun (WGS) entry which is preliminary data.</text>
</comment>
<dbReference type="EMBL" id="MVGT01000527">
    <property type="protein sequence ID" value="OVA16382.1"/>
    <property type="molecule type" value="Genomic_DNA"/>
</dbReference>
<evidence type="ECO:0000313" key="5">
    <source>
        <dbReference type="Proteomes" id="UP000195402"/>
    </source>
</evidence>
<evidence type="ECO:0000256" key="3">
    <source>
        <dbReference type="ARBA" id="ARBA00023315"/>
    </source>
</evidence>
<proteinExistence type="inferred from homology"/>
<dbReference type="Pfam" id="PF02458">
    <property type="entry name" value="Transferase"/>
    <property type="match status" value="2"/>
</dbReference>
<keyword evidence="5" id="KW-1185">Reference proteome</keyword>
<protein>
    <submittedName>
        <fullName evidence="4">Transferase</fullName>
    </submittedName>
</protein>